<feature type="transmembrane region" description="Helical" evidence="9">
    <location>
        <begin position="53"/>
        <end position="73"/>
    </location>
</feature>
<evidence type="ECO:0000259" key="10">
    <source>
        <dbReference type="PROSITE" id="PS51202"/>
    </source>
</evidence>
<dbReference type="PANTHER" id="PTHR32507:SF7">
    <property type="entry name" value="K(+)_H(+) ANTIPORTER NHAP2"/>
    <property type="match status" value="1"/>
</dbReference>
<dbReference type="NCBIfam" id="NF003715">
    <property type="entry name" value="PRK05326.1-2"/>
    <property type="match status" value="1"/>
</dbReference>
<evidence type="ECO:0000256" key="8">
    <source>
        <dbReference type="ARBA" id="ARBA00023136"/>
    </source>
</evidence>
<dbReference type="PROSITE" id="PS51202">
    <property type="entry name" value="RCK_C"/>
    <property type="match status" value="2"/>
</dbReference>
<keyword evidence="8 9" id="KW-0472">Membrane</keyword>
<evidence type="ECO:0000256" key="3">
    <source>
        <dbReference type="ARBA" id="ARBA00022449"/>
    </source>
</evidence>
<feature type="transmembrane region" description="Helical" evidence="9">
    <location>
        <begin position="220"/>
        <end position="243"/>
    </location>
</feature>
<dbReference type="GO" id="GO:0015297">
    <property type="term" value="F:antiporter activity"/>
    <property type="evidence" value="ECO:0007669"/>
    <property type="project" value="UniProtKB-KW"/>
</dbReference>
<dbReference type="InterPro" id="IPR038770">
    <property type="entry name" value="Na+/solute_symporter_sf"/>
</dbReference>
<dbReference type="GO" id="GO:0008324">
    <property type="term" value="F:monoatomic cation transmembrane transporter activity"/>
    <property type="evidence" value="ECO:0007669"/>
    <property type="project" value="InterPro"/>
</dbReference>
<dbReference type="Pfam" id="PF00999">
    <property type="entry name" value="Na_H_Exchanger"/>
    <property type="match status" value="1"/>
</dbReference>
<accession>A0A9D2T6W4</accession>
<feature type="transmembrane region" description="Helical" evidence="9">
    <location>
        <begin position="330"/>
        <end position="352"/>
    </location>
</feature>
<dbReference type="AlphaFoldDB" id="A0A9D2T6W4"/>
<dbReference type="InterPro" id="IPR006153">
    <property type="entry name" value="Cation/H_exchanger_TM"/>
</dbReference>
<feature type="transmembrane region" description="Helical" evidence="9">
    <location>
        <begin position="190"/>
        <end position="208"/>
    </location>
</feature>
<evidence type="ECO:0000256" key="4">
    <source>
        <dbReference type="ARBA" id="ARBA00022475"/>
    </source>
</evidence>
<evidence type="ECO:0000256" key="7">
    <source>
        <dbReference type="ARBA" id="ARBA00023065"/>
    </source>
</evidence>
<evidence type="ECO:0000313" key="12">
    <source>
        <dbReference type="Proteomes" id="UP000823883"/>
    </source>
</evidence>
<dbReference type="GO" id="GO:0005886">
    <property type="term" value="C:plasma membrane"/>
    <property type="evidence" value="ECO:0007669"/>
    <property type="project" value="UniProtKB-SubCell"/>
</dbReference>
<feature type="transmembrane region" description="Helical" evidence="9">
    <location>
        <begin position="294"/>
        <end position="318"/>
    </location>
</feature>
<dbReference type="InterPro" id="IPR036721">
    <property type="entry name" value="RCK_C_sf"/>
</dbReference>
<gene>
    <name evidence="11" type="ORF">IAA04_06050</name>
</gene>
<keyword evidence="3" id="KW-0050">Antiport</keyword>
<feature type="transmembrane region" description="Helical" evidence="9">
    <location>
        <begin position="85"/>
        <end position="110"/>
    </location>
</feature>
<feature type="transmembrane region" description="Helical" evidence="9">
    <location>
        <begin position="358"/>
        <end position="381"/>
    </location>
</feature>
<sequence>MNLFLLFCAVIMIACIAGSKLSGRLGVPTLLLFIALGMLFGSDGIFRIHFEDYAFSEKICSAALIIIMFYGGFGTKWSTAKPVAVQSILLSTLGVLITAGLTGLFCRFVLGFGLLEGMLIGSVLGSTDAASVFSILRSQRLNLKYGTAPLLEIESGSNDPCAYMLTVTLLAAMGGGVSAGGIAWSVAAQLLFGIGGGILTAAAAGWVLRNVPLGSDGFESIFLVAAAVASYALPSLLGGNGYLSAYLAGILLGNQEIPGKKSLVNFFDAFNGMMQMLIFFLLGLLVSPSRLPQVFLPAVLIALFLTVIARPAAVALLLAPFKAPLNQQMIVSWAGLRGAASIVFSITAAVSSEYGKESIFQIVFCVVLLSLLFQGTLLPLASRKLDMIDDRENVLKTFNDYSEESSVRFIQLEIGAGHPWGGSRIRDIPSIPGTLIAAVIRNGSAIIPKGDTLLETGDSVIIGGEEYQDQDGIELTEIHVTPGSPAAGRQLKDAGLRRDCLVVLIRRDQTDIIPDGETVIESGDLLVLFTRRKLETAAR</sequence>
<feature type="transmembrane region" description="Helical" evidence="9">
    <location>
        <begin position="263"/>
        <end position="282"/>
    </location>
</feature>
<evidence type="ECO:0000256" key="1">
    <source>
        <dbReference type="ARBA" id="ARBA00004651"/>
    </source>
</evidence>
<keyword evidence="4" id="KW-1003">Cell membrane</keyword>
<evidence type="ECO:0000313" key="11">
    <source>
        <dbReference type="EMBL" id="HJC47596.1"/>
    </source>
</evidence>
<evidence type="ECO:0000256" key="9">
    <source>
        <dbReference type="SAM" id="Phobius"/>
    </source>
</evidence>
<dbReference type="Gene3D" id="3.30.70.1450">
    <property type="entry name" value="Regulator of K+ conductance, C-terminal domain"/>
    <property type="match status" value="2"/>
</dbReference>
<proteinExistence type="predicted"/>
<reference evidence="11" key="1">
    <citation type="journal article" date="2021" name="PeerJ">
        <title>Extensive microbial diversity within the chicken gut microbiome revealed by metagenomics and culture.</title>
        <authorList>
            <person name="Gilroy R."/>
            <person name="Ravi A."/>
            <person name="Getino M."/>
            <person name="Pursley I."/>
            <person name="Horton D.L."/>
            <person name="Alikhan N.F."/>
            <person name="Baker D."/>
            <person name="Gharbi K."/>
            <person name="Hall N."/>
            <person name="Watson M."/>
            <person name="Adriaenssens E.M."/>
            <person name="Foster-Nyarko E."/>
            <person name="Jarju S."/>
            <person name="Secka A."/>
            <person name="Antonio M."/>
            <person name="Oren A."/>
            <person name="Chaudhuri R.R."/>
            <person name="La Ragione R."/>
            <person name="Hildebrand F."/>
            <person name="Pallen M.J."/>
        </authorList>
    </citation>
    <scope>NUCLEOTIDE SEQUENCE</scope>
    <source>
        <strain evidence="11">CHK183-5548</strain>
    </source>
</reference>
<dbReference type="Proteomes" id="UP000823883">
    <property type="component" value="Unassembled WGS sequence"/>
</dbReference>
<dbReference type="SUPFAM" id="SSF116726">
    <property type="entry name" value="TrkA C-terminal domain-like"/>
    <property type="match status" value="2"/>
</dbReference>
<evidence type="ECO:0000256" key="6">
    <source>
        <dbReference type="ARBA" id="ARBA00022989"/>
    </source>
</evidence>
<reference evidence="11" key="2">
    <citation type="submission" date="2021-04" db="EMBL/GenBank/DDBJ databases">
        <authorList>
            <person name="Gilroy R."/>
        </authorList>
    </citation>
    <scope>NUCLEOTIDE SEQUENCE</scope>
    <source>
        <strain evidence="11">CHK183-5548</strain>
    </source>
</reference>
<name>A0A9D2T6W4_9FIRM</name>
<feature type="transmembrane region" description="Helical" evidence="9">
    <location>
        <begin position="162"/>
        <end position="183"/>
    </location>
</feature>
<keyword evidence="6 9" id="KW-1133">Transmembrane helix</keyword>
<keyword evidence="5 9" id="KW-0812">Transmembrane</keyword>
<keyword evidence="7" id="KW-0406">Ion transport</keyword>
<dbReference type="GO" id="GO:0006813">
    <property type="term" value="P:potassium ion transport"/>
    <property type="evidence" value="ECO:0007669"/>
    <property type="project" value="InterPro"/>
</dbReference>
<dbReference type="InterPro" id="IPR006037">
    <property type="entry name" value="RCK_C"/>
</dbReference>
<organism evidence="11 12">
    <name type="scientific">Candidatus Lachnoclostridium pullistercoris</name>
    <dbReference type="NCBI Taxonomy" id="2838632"/>
    <lineage>
        <taxon>Bacteria</taxon>
        <taxon>Bacillati</taxon>
        <taxon>Bacillota</taxon>
        <taxon>Clostridia</taxon>
        <taxon>Lachnospirales</taxon>
        <taxon>Lachnospiraceae</taxon>
    </lineage>
</organism>
<comment type="subcellular location">
    <subcellularLocation>
        <location evidence="1">Cell membrane</location>
        <topology evidence="1">Multi-pass membrane protein</topology>
    </subcellularLocation>
</comment>
<feature type="domain" description="RCK C-terminal" evidence="10">
    <location>
        <begin position="396"/>
        <end position="461"/>
    </location>
</feature>
<comment type="caution">
    <text evidence="11">The sequence shown here is derived from an EMBL/GenBank/DDBJ whole genome shotgun (WGS) entry which is preliminary data.</text>
</comment>
<feature type="domain" description="RCK C-terminal" evidence="10">
    <location>
        <begin position="462"/>
        <end position="539"/>
    </location>
</feature>
<protein>
    <submittedName>
        <fullName evidence="11">Potassium/proton antiporter</fullName>
    </submittedName>
</protein>
<evidence type="ECO:0000256" key="5">
    <source>
        <dbReference type="ARBA" id="ARBA00022692"/>
    </source>
</evidence>
<dbReference type="Pfam" id="PF02080">
    <property type="entry name" value="TrkA_C"/>
    <property type="match status" value="2"/>
</dbReference>
<feature type="transmembrane region" description="Helical" evidence="9">
    <location>
        <begin position="27"/>
        <end position="46"/>
    </location>
</feature>
<dbReference type="Gene3D" id="1.20.1530.20">
    <property type="match status" value="1"/>
</dbReference>
<dbReference type="GO" id="GO:1902600">
    <property type="term" value="P:proton transmembrane transport"/>
    <property type="evidence" value="ECO:0007669"/>
    <property type="project" value="InterPro"/>
</dbReference>
<dbReference type="NCBIfam" id="NF003716">
    <property type="entry name" value="PRK05326.1-3"/>
    <property type="match status" value="1"/>
</dbReference>
<dbReference type="EMBL" id="DWWL01000040">
    <property type="protein sequence ID" value="HJC47596.1"/>
    <property type="molecule type" value="Genomic_DNA"/>
</dbReference>
<dbReference type="PANTHER" id="PTHR32507">
    <property type="entry name" value="NA(+)/H(+) ANTIPORTER 1"/>
    <property type="match status" value="1"/>
</dbReference>
<evidence type="ECO:0000256" key="2">
    <source>
        <dbReference type="ARBA" id="ARBA00022448"/>
    </source>
</evidence>
<keyword evidence="2" id="KW-0813">Transport</keyword>